<dbReference type="STRING" id="94128.A0A2A3EFC7"/>
<dbReference type="Pfam" id="PF14780">
    <property type="entry name" value="NEPRO_N"/>
    <property type="match status" value="1"/>
</dbReference>
<reference evidence="3 4" key="1">
    <citation type="submission" date="2014-07" db="EMBL/GenBank/DDBJ databases">
        <title>Genomic and transcriptomic analysis on Apis cerana provide comprehensive insights into honey bee biology.</title>
        <authorList>
            <person name="Diao Q."/>
            <person name="Sun L."/>
            <person name="Zheng H."/>
            <person name="Zheng H."/>
            <person name="Xu S."/>
            <person name="Wang S."/>
            <person name="Zeng Z."/>
            <person name="Hu F."/>
            <person name="Su S."/>
            <person name="Wu J."/>
        </authorList>
    </citation>
    <scope>NUCLEOTIDE SEQUENCE [LARGE SCALE GENOMIC DNA]</scope>
    <source>
        <tissue evidence="3">Pupae without intestine</tissue>
    </source>
</reference>
<keyword evidence="1" id="KW-0812">Transmembrane</keyword>
<name>A0A2A3EFC7_APICC</name>
<dbReference type="EMBL" id="KZ288269">
    <property type="protein sequence ID" value="PBC29909.1"/>
    <property type="molecule type" value="Genomic_DNA"/>
</dbReference>
<dbReference type="GO" id="GO:0045747">
    <property type="term" value="P:positive regulation of Notch signaling pathway"/>
    <property type="evidence" value="ECO:0007669"/>
    <property type="project" value="TreeGrafter"/>
</dbReference>
<keyword evidence="1" id="KW-0472">Membrane</keyword>
<organism evidence="3 4">
    <name type="scientific">Apis cerana cerana</name>
    <name type="common">Oriental honeybee</name>
    <dbReference type="NCBI Taxonomy" id="94128"/>
    <lineage>
        <taxon>Eukaryota</taxon>
        <taxon>Metazoa</taxon>
        <taxon>Ecdysozoa</taxon>
        <taxon>Arthropoda</taxon>
        <taxon>Hexapoda</taxon>
        <taxon>Insecta</taxon>
        <taxon>Pterygota</taxon>
        <taxon>Neoptera</taxon>
        <taxon>Endopterygota</taxon>
        <taxon>Hymenoptera</taxon>
        <taxon>Apocrita</taxon>
        <taxon>Aculeata</taxon>
        <taxon>Apoidea</taxon>
        <taxon>Anthophila</taxon>
        <taxon>Apidae</taxon>
        <taxon>Apis</taxon>
    </lineage>
</organism>
<evidence type="ECO:0000313" key="3">
    <source>
        <dbReference type="EMBL" id="PBC29909.1"/>
    </source>
</evidence>
<keyword evidence="1" id="KW-1133">Transmembrane helix</keyword>
<dbReference type="OrthoDB" id="9899341at2759"/>
<evidence type="ECO:0000259" key="2">
    <source>
        <dbReference type="Pfam" id="PF14780"/>
    </source>
</evidence>
<dbReference type="InterPro" id="IPR052835">
    <property type="entry name" value="Nepro"/>
</dbReference>
<dbReference type="PANTHER" id="PTHR34761">
    <property type="entry name" value="NUCLEOLUS AND NEURAL PROGENITOR PROTEIN"/>
    <property type="match status" value="1"/>
</dbReference>
<keyword evidence="4" id="KW-1185">Reference proteome</keyword>
<dbReference type="GO" id="GO:0005634">
    <property type="term" value="C:nucleus"/>
    <property type="evidence" value="ECO:0007669"/>
    <property type="project" value="TreeGrafter"/>
</dbReference>
<dbReference type="AlphaFoldDB" id="A0A2A3EFC7"/>
<accession>A0A2A3EFC7</accession>
<gene>
    <name evidence="3" type="ORF">APICC_06401</name>
</gene>
<evidence type="ECO:0000313" key="4">
    <source>
        <dbReference type="Proteomes" id="UP000242457"/>
    </source>
</evidence>
<protein>
    <recommendedName>
        <fullName evidence="2">Nucleolus and neural progenitor protein-like N-terminal domain-containing protein</fullName>
    </recommendedName>
</protein>
<sequence length="446" mass="52847">MDAIWNHMELERPPNATCQIDNKIFDATKFLLVLNRIIKDLTSQELLHKEAAILSRLLYRMKTKFRNDKGIKSMSKVNKALLKYLSLSLEKEYEKLKNNVEINEKYVILPSKQMVEYVLIRTQSFTKIMLRVEEISKYTAHFLKCRINLGHAWSIALVAYAVISRIWILSRYLIKKACIWYNDLYHYLNLLKVVGVHWLTQKYELTNDLKSWLSIPWVDEPIPSIPNDYGLKTTMFKLITPWEYDSDEDLNKIVYNTQDYNKEVKSENIFSLTKNENIVHNLIPNENKNIIFNDDTGEIIDRHDFNLKCIQNTSILNTKNAKKENKKFSKTKENKIYDENNQEFYIGNIANEFIIKEEDINTKIELKNLTKKKSLKKLFTFHDVNNKSDLIVLLNKESYPGLDKLRWNMIRNKGKKLLDKLDACSNETKQIYLFKKILKRIKKWIA</sequence>
<dbReference type="PANTHER" id="PTHR34761:SF1">
    <property type="entry name" value="NUCLEOLUS AND NEURAL PROGENITOR PROTEIN"/>
    <property type="match status" value="1"/>
</dbReference>
<dbReference type="Proteomes" id="UP000242457">
    <property type="component" value="Unassembled WGS sequence"/>
</dbReference>
<feature type="domain" description="Nucleolus and neural progenitor protein-like N-terminal" evidence="2">
    <location>
        <begin position="5"/>
        <end position="185"/>
    </location>
</feature>
<proteinExistence type="predicted"/>
<dbReference type="InterPro" id="IPR027951">
    <property type="entry name" value="Nepro_N"/>
</dbReference>
<evidence type="ECO:0000256" key="1">
    <source>
        <dbReference type="SAM" id="Phobius"/>
    </source>
</evidence>
<feature type="transmembrane region" description="Helical" evidence="1">
    <location>
        <begin position="152"/>
        <end position="174"/>
    </location>
</feature>